<organism evidence="4 5">
    <name type="scientific">Cohnella pontilimi</name>
    <dbReference type="NCBI Taxonomy" id="2564100"/>
    <lineage>
        <taxon>Bacteria</taxon>
        <taxon>Bacillati</taxon>
        <taxon>Bacillota</taxon>
        <taxon>Bacilli</taxon>
        <taxon>Bacillales</taxon>
        <taxon>Paenibacillaceae</taxon>
        <taxon>Cohnella</taxon>
    </lineage>
</organism>
<dbReference type="CDD" id="cd04194">
    <property type="entry name" value="GT8_A4GalT_like"/>
    <property type="match status" value="1"/>
</dbReference>
<sequence length="312" mass="36292">MRIDENIHVLSITDSRNVQHLAVTICSLLINKAPESRVCLHVLHDDLTRVNQMRLELIAEQYGAEIRFHRWEEMTDLHAGDVNPDLKAAYRKLSIPSLPSLLSVSRAIYLDSDIVVTGDISTLWATDLAGRVIGAVRDFRGAGRRKELNLPAGWPYFNAGVLLIDMDQWRGRGITEKAWAFIRRYPDKLLHHDQDALNAVLQAEWLELPVGWNCHTDRITRKQAMAGLPAIIHFAGESKPWHYDNDHPFQGEYYRYLRMTGWRSYEPEKNRSLVMKRFRKRLKKQLFPTAAYSWLTKLKSMLTEKADRKEWF</sequence>
<reference evidence="4 5" key="1">
    <citation type="submission" date="2019-04" db="EMBL/GenBank/DDBJ databases">
        <title>Cohnella sp. nov., isolated from soil.</title>
        <authorList>
            <person name="Kim W."/>
        </authorList>
    </citation>
    <scope>NUCLEOTIDE SEQUENCE [LARGE SCALE GENOMIC DNA]</scope>
    <source>
        <strain evidence="4 5">CAU 1483</strain>
    </source>
</reference>
<dbReference type="GO" id="GO:0046872">
    <property type="term" value="F:metal ion binding"/>
    <property type="evidence" value="ECO:0007669"/>
    <property type="project" value="UniProtKB-KW"/>
</dbReference>
<keyword evidence="5" id="KW-1185">Reference proteome</keyword>
<dbReference type="AlphaFoldDB" id="A0A4U0FH62"/>
<dbReference type="GO" id="GO:0016757">
    <property type="term" value="F:glycosyltransferase activity"/>
    <property type="evidence" value="ECO:0007669"/>
    <property type="project" value="UniProtKB-KW"/>
</dbReference>
<dbReference type="InterPro" id="IPR002495">
    <property type="entry name" value="Glyco_trans_8"/>
</dbReference>
<evidence type="ECO:0000256" key="1">
    <source>
        <dbReference type="ARBA" id="ARBA00022676"/>
    </source>
</evidence>
<dbReference type="Pfam" id="PF01501">
    <property type="entry name" value="Glyco_transf_8"/>
    <property type="match status" value="1"/>
</dbReference>
<evidence type="ECO:0000256" key="3">
    <source>
        <dbReference type="ARBA" id="ARBA00022723"/>
    </source>
</evidence>
<dbReference type="PANTHER" id="PTHR13778:SF47">
    <property type="entry name" value="LIPOPOLYSACCHARIDE 1,3-GALACTOSYLTRANSFERASE"/>
    <property type="match status" value="1"/>
</dbReference>
<comment type="caution">
    <text evidence="4">The sequence shown here is derived from an EMBL/GenBank/DDBJ whole genome shotgun (WGS) entry which is preliminary data.</text>
</comment>
<dbReference type="EMBL" id="SUPK01000003">
    <property type="protein sequence ID" value="TJY42742.1"/>
    <property type="molecule type" value="Genomic_DNA"/>
</dbReference>
<dbReference type="InterPro" id="IPR029044">
    <property type="entry name" value="Nucleotide-diphossugar_trans"/>
</dbReference>
<name>A0A4U0FH62_9BACL</name>
<accession>A0A4U0FH62</accession>
<dbReference type="Gene3D" id="3.90.550.10">
    <property type="entry name" value="Spore Coat Polysaccharide Biosynthesis Protein SpsA, Chain A"/>
    <property type="match status" value="1"/>
</dbReference>
<dbReference type="RefSeq" id="WP_136777161.1">
    <property type="nucleotide sequence ID" value="NZ_SUPK01000003.1"/>
</dbReference>
<keyword evidence="3" id="KW-0479">Metal-binding</keyword>
<dbReference type="InterPro" id="IPR050748">
    <property type="entry name" value="Glycosyltrans_8_dom-fam"/>
</dbReference>
<dbReference type="OrthoDB" id="5672604at2"/>
<dbReference type="Proteomes" id="UP000309673">
    <property type="component" value="Unassembled WGS sequence"/>
</dbReference>
<dbReference type="PANTHER" id="PTHR13778">
    <property type="entry name" value="GLYCOSYLTRANSFERASE 8 DOMAIN-CONTAINING PROTEIN"/>
    <property type="match status" value="1"/>
</dbReference>
<proteinExistence type="predicted"/>
<evidence type="ECO:0000313" key="5">
    <source>
        <dbReference type="Proteomes" id="UP000309673"/>
    </source>
</evidence>
<evidence type="ECO:0000313" key="4">
    <source>
        <dbReference type="EMBL" id="TJY42742.1"/>
    </source>
</evidence>
<gene>
    <name evidence="4" type="ORF">E5161_07830</name>
</gene>
<protein>
    <submittedName>
        <fullName evidence="4">Glycosyltransferase family 8 protein</fullName>
    </submittedName>
</protein>
<keyword evidence="1" id="KW-0328">Glycosyltransferase</keyword>
<keyword evidence="2 4" id="KW-0808">Transferase</keyword>
<evidence type="ECO:0000256" key="2">
    <source>
        <dbReference type="ARBA" id="ARBA00022679"/>
    </source>
</evidence>
<dbReference type="SUPFAM" id="SSF53448">
    <property type="entry name" value="Nucleotide-diphospho-sugar transferases"/>
    <property type="match status" value="1"/>
</dbReference>